<keyword evidence="3" id="KW-0233">DNA recombination</keyword>
<dbReference type="RefSeq" id="WP_377944530.1">
    <property type="nucleotide sequence ID" value="NZ_JBHUCX010000074.1"/>
</dbReference>
<dbReference type="InterPro" id="IPR002104">
    <property type="entry name" value="Integrase_catalytic"/>
</dbReference>
<keyword evidence="2 4" id="KW-0238">DNA-binding</keyword>
<sequence length="281" mass="32180">MARRKNVVKTHEDSVGATTAVSIQTNQVLDFDTAMELFINEQKILHRAPRTIEWHRENLHTLRAFLERQGLSTTPNQITTKMLKENYILHMLETLQLSPVTVNGRIRSCKAFFDFLLNEAYSSLNPAKQLSLLKTKKTVIETFSRDQLNLLLSAPDKNTFTGFRDHVIMLLLLETGMRVSEIVGLKLQDIRWADSSILVLGKGNKERLVPFQRKMKATLRKYISIRGDVEGEDKVFLTIDNIPMSTRNVQERIQDHGKLANIQGVRVSPHTFRHTFAMVLG</sequence>
<dbReference type="PROSITE" id="PS51900">
    <property type="entry name" value="CB"/>
    <property type="match status" value="1"/>
</dbReference>
<evidence type="ECO:0000256" key="2">
    <source>
        <dbReference type="ARBA" id="ARBA00023125"/>
    </source>
</evidence>
<dbReference type="PROSITE" id="PS51898">
    <property type="entry name" value="TYR_RECOMBINASE"/>
    <property type="match status" value="1"/>
</dbReference>
<dbReference type="PANTHER" id="PTHR30349:SF41">
    <property type="entry name" value="INTEGRASE_RECOMBINASE PROTEIN MJ0367-RELATED"/>
    <property type="match status" value="1"/>
</dbReference>
<keyword evidence="8" id="KW-1185">Reference proteome</keyword>
<dbReference type="Proteomes" id="UP001597079">
    <property type="component" value="Unassembled WGS sequence"/>
</dbReference>
<dbReference type="SUPFAM" id="SSF56349">
    <property type="entry name" value="DNA breaking-rejoining enzymes"/>
    <property type="match status" value="1"/>
</dbReference>
<evidence type="ECO:0000259" key="5">
    <source>
        <dbReference type="PROSITE" id="PS51898"/>
    </source>
</evidence>
<dbReference type="InterPro" id="IPR044068">
    <property type="entry name" value="CB"/>
</dbReference>
<evidence type="ECO:0000256" key="1">
    <source>
        <dbReference type="ARBA" id="ARBA00008857"/>
    </source>
</evidence>
<protein>
    <submittedName>
        <fullName evidence="7">Tyrosine-type recombinase/integrase</fullName>
    </submittedName>
</protein>
<organism evidence="7 8">
    <name type="scientific">Alicyclobacillus fodiniaquatilis</name>
    <dbReference type="NCBI Taxonomy" id="1661150"/>
    <lineage>
        <taxon>Bacteria</taxon>
        <taxon>Bacillati</taxon>
        <taxon>Bacillota</taxon>
        <taxon>Bacilli</taxon>
        <taxon>Bacillales</taxon>
        <taxon>Alicyclobacillaceae</taxon>
        <taxon>Alicyclobacillus</taxon>
    </lineage>
</organism>
<dbReference type="Pfam" id="PF00589">
    <property type="entry name" value="Phage_integrase"/>
    <property type="match status" value="1"/>
</dbReference>
<comment type="caution">
    <text evidence="7">The sequence shown here is derived from an EMBL/GenBank/DDBJ whole genome shotgun (WGS) entry which is preliminary data.</text>
</comment>
<dbReference type="EMBL" id="JBHUCX010000074">
    <property type="protein sequence ID" value="MFD1676622.1"/>
    <property type="molecule type" value="Genomic_DNA"/>
</dbReference>
<evidence type="ECO:0000256" key="3">
    <source>
        <dbReference type="ARBA" id="ARBA00023172"/>
    </source>
</evidence>
<feature type="domain" description="Core-binding (CB)" evidence="6">
    <location>
        <begin position="29"/>
        <end position="117"/>
    </location>
</feature>
<reference evidence="8" key="1">
    <citation type="journal article" date="2019" name="Int. J. Syst. Evol. Microbiol.">
        <title>The Global Catalogue of Microorganisms (GCM) 10K type strain sequencing project: providing services to taxonomists for standard genome sequencing and annotation.</title>
        <authorList>
            <consortium name="The Broad Institute Genomics Platform"/>
            <consortium name="The Broad Institute Genome Sequencing Center for Infectious Disease"/>
            <person name="Wu L."/>
            <person name="Ma J."/>
        </authorList>
    </citation>
    <scope>NUCLEOTIDE SEQUENCE [LARGE SCALE GENOMIC DNA]</scope>
    <source>
        <strain evidence="8">CGMCC 1.12286</strain>
    </source>
</reference>
<dbReference type="InterPro" id="IPR011010">
    <property type="entry name" value="DNA_brk_join_enz"/>
</dbReference>
<dbReference type="Gene3D" id="1.10.150.130">
    <property type="match status" value="1"/>
</dbReference>
<name>A0ABW4JJP4_9BACL</name>
<feature type="domain" description="Tyr recombinase" evidence="5">
    <location>
        <begin position="138"/>
        <end position="281"/>
    </location>
</feature>
<evidence type="ECO:0000256" key="4">
    <source>
        <dbReference type="PROSITE-ProRule" id="PRU01248"/>
    </source>
</evidence>
<dbReference type="Gene3D" id="1.10.443.10">
    <property type="entry name" value="Intergrase catalytic core"/>
    <property type="match status" value="1"/>
</dbReference>
<dbReference type="InterPro" id="IPR050090">
    <property type="entry name" value="Tyrosine_recombinase_XerCD"/>
</dbReference>
<dbReference type="InterPro" id="IPR013762">
    <property type="entry name" value="Integrase-like_cat_sf"/>
</dbReference>
<evidence type="ECO:0000259" key="6">
    <source>
        <dbReference type="PROSITE" id="PS51900"/>
    </source>
</evidence>
<dbReference type="PANTHER" id="PTHR30349">
    <property type="entry name" value="PHAGE INTEGRASE-RELATED"/>
    <property type="match status" value="1"/>
</dbReference>
<gene>
    <name evidence="7" type="ORF">ACFSB2_18270</name>
</gene>
<accession>A0ABW4JJP4</accession>
<dbReference type="InterPro" id="IPR010998">
    <property type="entry name" value="Integrase_recombinase_N"/>
</dbReference>
<evidence type="ECO:0000313" key="7">
    <source>
        <dbReference type="EMBL" id="MFD1676622.1"/>
    </source>
</evidence>
<proteinExistence type="inferred from homology"/>
<comment type="similarity">
    <text evidence="1">Belongs to the 'phage' integrase family.</text>
</comment>
<evidence type="ECO:0000313" key="8">
    <source>
        <dbReference type="Proteomes" id="UP001597079"/>
    </source>
</evidence>